<evidence type="ECO:0000259" key="4">
    <source>
        <dbReference type="PROSITE" id="PS51379"/>
    </source>
</evidence>
<evidence type="ECO:0000256" key="1">
    <source>
        <dbReference type="ARBA" id="ARBA00022723"/>
    </source>
</evidence>
<evidence type="ECO:0000256" key="2">
    <source>
        <dbReference type="ARBA" id="ARBA00023004"/>
    </source>
</evidence>
<protein>
    <recommendedName>
        <fullName evidence="4">4Fe-4S ferredoxin-type domain-containing protein</fullName>
    </recommendedName>
</protein>
<dbReference type="GO" id="GO:0046872">
    <property type="term" value="F:metal ion binding"/>
    <property type="evidence" value="ECO:0007669"/>
    <property type="project" value="UniProtKB-KW"/>
</dbReference>
<dbReference type="AlphaFoldDB" id="A0A2R8B2S8"/>
<keyword evidence="6" id="KW-1185">Reference proteome</keyword>
<accession>A0A2R8B2S8</accession>
<name>A0A2R8B2S8_9RHOB</name>
<evidence type="ECO:0000313" key="6">
    <source>
        <dbReference type="Proteomes" id="UP000244924"/>
    </source>
</evidence>
<keyword evidence="2" id="KW-0408">Iron</keyword>
<dbReference type="PROSITE" id="PS00198">
    <property type="entry name" value="4FE4S_FER_1"/>
    <property type="match status" value="1"/>
</dbReference>
<reference evidence="5 6" key="1">
    <citation type="submission" date="2018-03" db="EMBL/GenBank/DDBJ databases">
        <authorList>
            <person name="Keele B.F."/>
        </authorList>
    </citation>
    <scope>NUCLEOTIDE SEQUENCE [LARGE SCALE GENOMIC DNA]</scope>
    <source>
        <strain evidence="5 6">CECT 8626</strain>
    </source>
</reference>
<organism evidence="5 6">
    <name type="scientific">Albidovulum aquaemixtae</name>
    <dbReference type="NCBI Taxonomy" id="1542388"/>
    <lineage>
        <taxon>Bacteria</taxon>
        <taxon>Pseudomonadati</taxon>
        <taxon>Pseudomonadota</taxon>
        <taxon>Alphaproteobacteria</taxon>
        <taxon>Rhodobacterales</taxon>
        <taxon>Paracoccaceae</taxon>
        <taxon>Albidovulum</taxon>
    </lineage>
</organism>
<proteinExistence type="predicted"/>
<sequence>MLDGGKVLEPEAEARRAALAARDPAGWSDADRIAWMVPQFEAAEGQFRRYGSDFAMEPATATLADPPSWFGLRASRAAGGLSNLWGAAVLPYRQEDMAGWPITADDLGPHYQAVAEFLPIAGVPDDLEALLPAFPMSGRTGLAPASQAEALLTRLRAARGAIEALGASVGGARQAVDTSCRRCGLCLHGCPFGLIWKAGDTLEELKAAPGFDYRPGQTVVGFAESPESVTVHLDSGESVTGTRVFLGAGVLETARILLASLPGLDALVLRDSQHVFLPMIQRWRNRTRPDKGAFHTLPQIFVEIDAPEISPHLVHAQLYSWNEHYARDLIQNYGSKLPFSHPFFTALARRLIVAQFFLHSDHSHRISLTRTQDGRLTASLEPNVNMERISRAAAGRVGKVMGKAGLTALTFAARPGGPGSSFHVGASLPMAREPASGESDALGRPNGLLRVHVIDATSLPAVPATTITFSVMANAHRIGTHCP</sequence>
<keyword evidence="3" id="KW-0411">Iron-sulfur</keyword>
<dbReference type="GO" id="GO:0051536">
    <property type="term" value="F:iron-sulfur cluster binding"/>
    <property type="evidence" value="ECO:0007669"/>
    <property type="project" value="UniProtKB-KW"/>
</dbReference>
<dbReference type="EMBL" id="OMOQ01000001">
    <property type="protein sequence ID" value="SPH16823.1"/>
    <property type="molecule type" value="Genomic_DNA"/>
</dbReference>
<dbReference type="PROSITE" id="PS51379">
    <property type="entry name" value="4FE4S_FER_2"/>
    <property type="match status" value="1"/>
</dbReference>
<dbReference type="InterPro" id="IPR017896">
    <property type="entry name" value="4Fe4S_Fe-S-bd"/>
</dbReference>
<feature type="domain" description="4Fe-4S ferredoxin-type" evidence="4">
    <location>
        <begin position="172"/>
        <end position="200"/>
    </location>
</feature>
<evidence type="ECO:0000256" key="3">
    <source>
        <dbReference type="ARBA" id="ARBA00023014"/>
    </source>
</evidence>
<gene>
    <name evidence="5" type="ORF">DEA8626_00337</name>
</gene>
<keyword evidence="1" id="KW-0479">Metal-binding</keyword>
<dbReference type="InterPro" id="IPR017900">
    <property type="entry name" value="4Fe4S_Fe_S_CS"/>
</dbReference>
<dbReference type="SUPFAM" id="SSF51905">
    <property type="entry name" value="FAD/NAD(P)-binding domain"/>
    <property type="match status" value="1"/>
</dbReference>
<dbReference type="Proteomes" id="UP000244924">
    <property type="component" value="Unassembled WGS sequence"/>
</dbReference>
<dbReference type="InterPro" id="IPR036188">
    <property type="entry name" value="FAD/NAD-bd_sf"/>
</dbReference>
<evidence type="ECO:0000313" key="5">
    <source>
        <dbReference type="EMBL" id="SPH16823.1"/>
    </source>
</evidence>